<keyword evidence="3" id="KW-1185">Reference proteome</keyword>
<feature type="compositionally biased region" description="Low complexity" evidence="1">
    <location>
        <begin position="156"/>
        <end position="183"/>
    </location>
</feature>
<organism evidence="2 3">
    <name type="scientific">Saccharomyces cerevisiae x Saccharomyces kudriavzevii (strain VIN7)</name>
    <name type="common">Yeast</name>
    <dbReference type="NCBI Taxonomy" id="1095631"/>
    <lineage>
        <taxon>Eukaryota</taxon>
        <taxon>Fungi</taxon>
        <taxon>Dikarya</taxon>
        <taxon>Ascomycota</taxon>
        <taxon>Saccharomycotina</taxon>
        <taxon>Saccharomycetes</taxon>
        <taxon>Saccharomycetales</taxon>
        <taxon>Saccharomycetaceae</taxon>
        <taxon>Saccharomyces</taxon>
    </lineage>
</organism>
<protein>
    <submittedName>
        <fullName evidence="2">YBL081W-like protein</fullName>
    </submittedName>
</protein>
<dbReference type="AlphaFoldDB" id="H0GC28"/>
<dbReference type="EMBL" id="AGVY01000004">
    <property type="protein sequence ID" value="EHN08500.1"/>
    <property type="molecule type" value="Genomic_DNA"/>
</dbReference>
<feature type="region of interest" description="Disordered" evidence="1">
    <location>
        <begin position="229"/>
        <end position="260"/>
    </location>
</feature>
<comment type="caution">
    <text evidence="2">The sequence shown here is derived from an EMBL/GenBank/DDBJ whole genome shotgun (WGS) entry which is preliminary data.</text>
</comment>
<dbReference type="InterPro" id="IPR035257">
    <property type="entry name" value="DUF5349"/>
</dbReference>
<dbReference type="Pfam" id="PF17298">
    <property type="entry name" value="DUF5349"/>
    <property type="match status" value="1"/>
</dbReference>
<dbReference type="PhylomeDB" id="H0GC28"/>
<name>H0GC28_SACCK</name>
<feature type="compositionally biased region" description="Low complexity" evidence="1">
    <location>
        <begin position="196"/>
        <end position="214"/>
    </location>
</feature>
<feature type="region of interest" description="Disordered" evidence="1">
    <location>
        <begin position="292"/>
        <end position="320"/>
    </location>
</feature>
<feature type="compositionally biased region" description="Low complexity" evidence="1">
    <location>
        <begin position="229"/>
        <end position="241"/>
    </location>
</feature>
<dbReference type="HOGENOM" id="CLU_761203_0_0_1"/>
<reference evidence="2 3" key="1">
    <citation type="journal article" date="2012" name="FEMS Yeast Res.">
        <title>The genome sequence of the wine yeast VIN7 reveals an allotriploid hybrid genome with Saccharomyces cerevisiae and Saccharomyces kudriavzevii origins.</title>
        <authorList>
            <person name="Borneman A.R."/>
            <person name="Desany B.A."/>
            <person name="Riches D."/>
            <person name="Affourtit J.P."/>
            <person name="Forgan A.H."/>
            <person name="Pretorius I.S."/>
            <person name="Egholm M."/>
            <person name="Chambers P.J."/>
        </authorList>
    </citation>
    <scope>NUCLEOTIDE SEQUENCE [LARGE SCALE GENOMIC DNA]</scope>
    <source>
        <strain evidence="2 3">VIN7</strain>
    </source>
</reference>
<evidence type="ECO:0000313" key="3">
    <source>
        <dbReference type="Proteomes" id="UP000009009"/>
    </source>
</evidence>
<proteinExistence type="predicted"/>
<dbReference type="OrthoDB" id="4067282at2759"/>
<evidence type="ECO:0000256" key="1">
    <source>
        <dbReference type="SAM" id="MobiDB-lite"/>
    </source>
</evidence>
<feature type="compositionally biased region" description="Polar residues" evidence="1">
    <location>
        <begin position="184"/>
        <end position="195"/>
    </location>
</feature>
<dbReference type="Proteomes" id="UP000009009">
    <property type="component" value="Unassembled WGS sequence"/>
</dbReference>
<gene>
    <name evidence="2" type="ORF">VIN7_0106</name>
</gene>
<accession>H0GC28</accession>
<feature type="compositionally biased region" description="Polar residues" evidence="1">
    <location>
        <begin position="242"/>
        <end position="255"/>
    </location>
</feature>
<feature type="region of interest" description="Disordered" evidence="1">
    <location>
        <begin position="156"/>
        <end position="214"/>
    </location>
</feature>
<evidence type="ECO:0000313" key="2">
    <source>
        <dbReference type="EMBL" id="EHN08500.1"/>
    </source>
</evidence>
<feature type="compositionally biased region" description="Polar residues" evidence="1">
    <location>
        <begin position="298"/>
        <end position="312"/>
    </location>
</feature>
<sequence length="369" mass="40881">MPGQIISIPFLSQNEDMDKYLLEYRSLKLLHQSSNSFQSHNAPSHQSNYHPHYNHMKYNNTGSYYYYNNNNNSSVNPHNQAGLQSINRSIPSAPYGAYNQNRANDVPYMNTQKKHHRFSANNNLNQQKYKQYPQYTSNPMVTAHLKQTYPQLYYNSNVNAHNNNNNSNNNNNNNNNNSNNNNNLYNQTQFSTRYFNSNSSPSLTSSTSNSSSPYNQSTFEYILPSTSAASTNLSSSSSNNSMHTNPTTATSTSADLINDLPVGPTSSSLISDLHSPPTVSFLPASQTLLMSSTTSSSIGTNINPPQHSPSPSQREDFSTAPVNMSSSASLLMNDSSLGWGSNHMNVSSSSQPASSRPFGIWNTDMSVWS</sequence>